<reference evidence="10 11" key="1">
    <citation type="submission" date="2016-02" db="EMBL/GenBank/DDBJ databases">
        <title>Draft genome sequence of Acidibacillus ferrooxidans SLC66.</title>
        <authorList>
            <person name="Oliveira G."/>
            <person name="Nancucheo I."/>
            <person name="Dall'Agnol H."/>
            <person name="Johnson B."/>
            <person name="Oliveira R."/>
            <person name="Nunes G.L."/>
            <person name="Tzotzos G."/>
            <person name="Orellana S.C."/>
            <person name="Salim A.C."/>
            <person name="Araujo F.M."/>
        </authorList>
    </citation>
    <scope>NUCLEOTIDE SEQUENCE [LARGE SCALE GENOMIC DNA]</scope>
    <source>
        <strain evidence="10 11">SLC66</strain>
    </source>
</reference>
<name>A0A853KC25_9BACL</name>
<dbReference type="EMBL" id="LSUQ01000019">
    <property type="protein sequence ID" value="OAG93948.1"/>
    <property type="molecule type" value="Genomic_DNA"/>
</dbReference>
<dbReference type="InterPro" id="IPR050882">
    <property type="entry name" value="Prepilin_peptidase/N-MTase"/>
</dbReference>
<sequence>MAFADSPLFAVFLSIYVFVAGAFFGSFLNVVGMRIPRGESIIFPGSHCDLCKRPLMFYELIPILSYGFLRGTCRTCGGRVSAKHVVFETLAGVLALYTLWHEPTWTLRSEWWLFWGLLLVTSSTDLEAMIVPNVISYPSAALFLLICVVLHPRSISDALLGMAVGFLLITGIHLLSKGKMGLGDAKLYLSIGIVLGPYGTLFSLIAASMLGTLIGYSLRFSGRLKPRQAIPFVPFIAGGVFLTSLVGSPVIDWYLHLLHVSPQ</sequence>
<evidence type="ECO:0000256" key="2">
    <source>
        <dbReference type="ARBA" id="ARBA00005801"/>
    </source>
</evidence>
<accession>A0A853KC25</accession>
<evidence type="ECO:0000256" key="1">
    <source>
        <dbReference type="ARBA" id="ARBA00004651"/>
    </source>
</evidence>
<evidence type="ECO:0000256" key="5">
    <source>
        <dbReference type="ARBA" id="ARBA00022989"/>
    </source>
</evidence>
<dbReference type="Gene3D" id="1.20.120.1220">
    <property type="match status" value="1"/>
</dbReference>
<evidence type="ECO:0000256" key="3">
    <source>
        <dbReference type="ARBA" id="ARBA00022475"/>
    </source>
</evidence>
<feature type="transmembrane region" description="Helical" evidence="7">
    <location>
        <begin position="80"/>
        <end position="100"/>
    </location>
</feature>
<dbReference type="GO" id="GO:0005886">
    <property type="term" value="C:plasma membrane"/>
    <property type="evidence" value="ECO:0007669"/>
    <property type="project" value="UniProtKB-SubCell"/>
</dbReference>
<dbReference type="PANTHER" id="PTHR30487:SF0">
    <property type="entry name" value="PREPILIN LEADER PEPTIDASE_N-METHYLTRANSFERASE-RELATED"/>
    <property type="match status" value="1"/>
</dbReference>
<dbReference type="AlphaFoldDB" id="A0A853KC25"/>
<dbReference type="Proteomes" id="UP000077421">
    <property type="component" value="Unassembled WGS sequence"/>
</dbReference>
<feature type="domain" description="Prepilin type IV endopeptidase peptidase" evidence="8">
    <location>
        <begin position="113"/>
        <end position="215"/>
    </location>
</feature>
<keyword evidence="6 7" id="KW-0472">Membrane</keyword>
<dbReference type="InterPro" id="IPR010627">
    <property type="entry name" value="Prepilin_pept_A24_N"/>
</dbReference>
<keyword evidence="4 7" id="KW-0812">Transmembrane</keyword>
<keyword evidence="5 7" id="KW-1133">Transmembrane helix</keyword>
<organism evidence="10 11">
    <name type="scientific">Ferroacidibacillus organovorans</name>
    <dbReference type="NCBI Taxonomy" id="1765683"/>
    <lineage>
        <taxon>Bacteria</taxon>
        <taxon>Bacillati</taxon>
        <taxon>Bacillota</taxon>
        <taxon>Bacilli</taxon>
        <taxon>Bacillales</taxon>
        <taxon>Alicyclobacillaceae</taxon>
        <taxon>Ferroacidibacillus</taxon>
    </lineage>
</organism>
<dbReference type="RefSeq" id="WP_067564219.1">
    <property type="nucleotide sequence ID" value="NZ_LSUQ01000019.1"/>
</dbReference>
<dbReference type="InterPro" id="IPR000045">
    <property type="entry name" value="Prepilin_IV_endopep_pep"/>
</dbReference>
<evidence type="ECO:0000256" key="6">
    <source>
        <dbReference type="ARBA" id="ARBA00023136"/>
    </source>
</evidence>
<evidence type="ECO:0008006" key="12">
    <source>
        <dbReference type="Google" id="ProtNLM"/>
    </source>
</evidence>
<dbReference type="GO" id="GO:0004190">
    <property type="term" value="F:aspartic-type endopeptidase activity"/>
    <property type="evidence" value="ECO:0007669"/>
    <property type="project" value="InterPro"/>
</dbReference>
<feature type="transmembrane region" description="Helical" evidence="7">
    <location>
        <begin position="230"/>
        <end position="251"/>
    </location>
</feature>
<dbReference type="Pfam" id="PF01478">
    <property type="entry name" value="Peptidase_A24"/>
    <property type="match status" value="1"/>
</dbReference>
<feature type="transmembrane region" description="Helical" evidence="7">
    <location>
        <begin position="187"/>
        <end position="218"/>
    </location>
</feature>
<evidence type="ECO:0000259" key="8">
    <source>
        <dbReference type="Pfam" id="PF01478"/>
    </source>
</evidence>
<keyword evidence="3" id="KW-1003">Cell membrane</keyword>
<feature type="transmembrane region" description="Helical" evidence="7">
    <location>
        <begin position="158"/>
        <end position="175"/>
    </location>
</feature>
<evidence type="ECO:0000313" key="11">
    <source>
        <dbReference type="Proteomes" id="UP000077421"/>
    </source>
</evidence>
<comment type="caution">
    <text evidence="10">The sequence shown here is derived from an EMBL/GenBank/DDBJ whole genome shotgun (WGS) entry which is preliminary data.</text>
</comment>
<evidence type="ECO:0000259" key="9">
    <source>
        <dbReference type="Pfam" id="PF06750"/>
    </source>
</evidence>
<evidence type="ECO:0000256" key="4">
    <source>
        <dbReference type="ARBA" id="ARBA00022692"/>
    </source>
</evidence>
<dbReference type="Pfam" id="PF06750">
    <property type="entry name" value="A24_N_bact"/>
    <property type="match status" value="1"/>
</dbReference>
<feature type="transmembrane region" description="Helical" evidence="7">
    <location>
        <begin position="6"/>
        <end position="31"/>
    </location>
</feature>
<feature type="domain" description="Prepilin peptidase A24 N-terminal" evidence="9">
    <location>
        <begin position="19"/>
        <end position="101"/>
    </location>
</feature>
<evidence type="ECO:0000256" key="7">
    <source>
        <dbReference type="SAM" id="Phobius"/>
    </source>
</evidence>
<comment type="subcellular location">
    <subcellularLocation>
        <location evidence="1">Cell membrane</location>
        <topology evidence="1">Multi-pass membrane protein</topology>
    </subcellularLocation>
</comment>
<evidence type="ECO:0000313" key="10">
    <source>
        <dbReference type="EMBL" id="OAG93948.1"/>
    </source>
</evidence>
<dbReference type="PANTHER" id="PTHR30487">
    <property type="entry name" value="TYPE 4 PREPILIN-LIKE PROTEINS LEADER PEPTIDE-PROCESSING ENZYME"/>
    <property type="match status" value="1"/>
</dbReference>
<dbReference type="GO" id="GO:0006465">
    <property type="term" value="P:signal peptide processing"/>
    <property type="evidence" value="ECO:0007669"/>
    <property type="project" value="TreeGrafter"/>
</dbReference>
<dbReference type="OrthoDB" id="9789291at2"/>
<comment type="similarity">
    <text evidence="2">Belongs to the peptidase A24 family.</text>
</comment>
<proteinExistence type="inferred from homology"/>
<gene>
    <name evidence="10" type="ORF">AYW79_07925</name>
</gene>
<feature type="transmembrane region" description="Helical" evidence="7">
    <location>
        <begin position="130"/>
        <end position="151"/>
    </location>
</feature>
<protein>
    <recommendedName>
        <fullName evidence="12">Prepilin peptidase</fullName>
    </recommendedName>
</protein>